<keyword evidence="2" id="KW-1185">Reference proteome</keyword>
<accession>A0A3S3T1E9</accession>
<reference evidence="1 2" key="1">
    <citation type="submission" date="2018-11" db="EMBL/GenBank/DDBJ databases">
        <title>Photobacterium sp. BEI247 sp. nov., a marine bacterium isolated from Yongle Blue Hole in the South China Sea.</title>
        <authorList>
            <person name="Wang X."/>
        </authorList>
    </citation>
    <scope>NUCLEOTIDE SEQUENCE [LARGE SCALE GENOMIC DNA]</scope>
    <source>
        <strain evidence="2">BEI247</strain>
    </source>
</reference>
<gene>
    <name evidence="1" type="ORF">EDI28_02730</name>
</gene>
<dbReference type="OrthoDB" id="5829553at2"/>
<organism evidence="1 2">
    <name type="scientific">Photobacterium chitinilyticum</name>
    <dbReference type="NCBI Taxonomy" id="2485123"/>
    <lineage>
        <taxon>Bacteria</taxon>
        <taxon>Pseudomonadati</taxon>
        <taxon>Pseudomonadota</taxon>
        <taxon>Gammaproteobacteria</taxon>
        <taxon>Vibrionales</taxon>
        <taxon>Vibrionaceae</taxon>
        <taxon>Photobacterium</taxon>
    </lineage>
</organism>
<dbReference type="InterPro" id="IPR025293">
    <property type="entry name" value="YfiR/HmsC-like"/>
</dbReference>
<evidence type="ECO:0000313" key="1">
    <source>
        <dbReference type="EMBL" id="RWX56974.1"/>
    </source>
</evidence>
<protein>
    <submittedName>
        <fullName evidence="1">YfiR family protein</fullName>
    </submittedName>
</protein>
<dbReference type="Pfam" id="PF13689">
    <property type="entry name" value="DUF4154"/>
    <property type="match status" value="1"/>
</dbReference>
<sequence length="209" mass="23308">MIVCKKRSSVSWPSTASNLDILISILWRLSLGLSLVACQLFSPYSLADTDAQNNGHYSEHQVKAIYLYHFANFVHWPDPAPKSIRYCTFGNDTVTLILKQILYKKSQPNRSTSVTTIVSLNQARGNCEVLYITKSKLQTLQTIPQLSGVLTVSDSQHFLQHGGMIELRSVNSQIKPAIALNNVTKGQLTISSRLLRVALPPTDLKGRRK</sequence>
<evidence type="ECO:0000313" key="2">
    <source>
        <dbReference type="Proteomes" id="UP000287563"/>
    </source>
</evidence>
<dbReference type="EMBL" id="RJLM01000001">
    <property type="protein sequence ID" value="RWX56974.1"/>
    <property type="molecule type" value="Genomic_DNA"/>
</dbReference>
<name>A0A3S3T1E9_9GAMM</name>
<proteinExistence type="predicted"/>
<dbReference type="Proteomes" id="UP000287563">
    <property type="component" value="Unassembled WGS sequence"/>
</dbReference>
<comment type="caution">
    <text evidence="1">The sequence shown here is derived from an EMBL/GenBank/DDBJ whole genome shotgun (WGS) entry which is preliminary data.</text>
</comment>
<dbReference type="AlphaFoldDB" id="A0A3S3T1E9"/>